<dbReference type="InterPro" id="IPR039424">
    <property type="entry name" value="SBP_5"/>
</dbReference>
<reference evidence="6 7" key="1">
    <citation type="submission" date="2021-01" db="EMBL/GenBank/DDBJ databases">
        <title>Genomic Encyclopedia of Type Strains, Phase IV (KMG-IV): sequencing the most valuable type-strain genomes for metagenomic binning, comparative biology and taxonomic classification.</title>
        <authorList>
            <person name="Goeker M."/>
        </authorList>
    </citation>
    <scope>NUCLEOTIDE SEQUENCE [LARGE SCALE GENOMIC DNA]</scope>
    <source>
        <strain evidence="6 7">DSM 25540</strain>
    </source>
</reference>
<name>A0ABS2PHQ4_9BACL</name>
<keyword evidence="7" id="KW-1185">Reference proteome</keyword>
<evidence type="ECO:0000256" key="3">
    <source>
        <dbReference type="ARBA" id="ARBA00022729"/>
    </source>
</evidence>
<evidence type="ECO:0000313" key="7">
    <source>
        <dbReference type="Proteomes" id="UP000741863"/>
    </source>
</evidence>
<dbReference type="PANTHER" id="PTHR30290">
    <property type="entry name" value="PERIPLASMIC BINDING COMPONENT OF ABC TRANSPORTER"/>
    <property type="match status" value="1"/>
</dbReference>
<dbReference type="SUPFAM" id="SSF53850">
    <property type="entry name" value="Periplasmic binding protein-like II"/>
    <property type="match status" value="1"/>
</dbReference>
<dbReference type="Gene3D" id="3.40.190.10">
    <property type="entry name" value="Periplasmic binding protein-like II"/>
    <property type="match status" value="1"/>
</dbReference>
<evidence type="ECO:0000259" key="5">
    <source>
        <dbReference type="Pfam" id="PF00496"/>
    </source>
</evidence>
<dbReference type="EMBL" id="JAFBEC010000020">
    <property type="protein sequence ID" value="MBM7634968.1"/>
    <property type="molecule type" value="Genomic_DNA"/>
</dbReference>
<dbReference type="Proteomes" id="UP000741863">
    <property type="component" value="Unassembled WGS sequence"/>
</dbReference>
<keyword evidence="3 4" id="KW-0732">Signal</keyword>
<dbReference type="RefSeq" id="WP_239575764.1">
    <property type="nucleotide sequence ID" value="NZ_JAFBEC010000020.1"/>
</dbReference>
<organism evidence="6 7">
    <name type="scientific">Geomicrobium sediminis</name>
    <dbReference type="NCBI Taxonomy" id="1347788"/>
    <lineage>
        <taxon>Bacteria</taxon>
        <taxon>Bacillati</taxon>
        <taxon>Bacillota</taxon>
        <taxon>Bacilli</taxon>
        <taxon>Bacillales</taxon>
        <taxon>Geomicrobium</taxon>
    </lineage>
</organism>
<feature type="domain" description="Solute-binding protein family 5" evidence="5">
    <location>
        <begin position="87"/>
        <end position="441"/>
    </location>
</feature>
<dbReference type="Gene3D" id="3.90.76.10">
    <property type="entry name" value="Dipeptide-binding Protein, Domain 1"/>
    <property type="match status" value="1"/>
</dbReference>
<dbReference type="PROSITE" id="PS51257">
    <property type="entry name" value="PROKAR_LIPOPROTEIN"/>
    <property type="match status" value="1"/>
</dbReference>
<evidence type="ECO:0000313" key="6">
    <source>
        <dbReference type="EMBL" id="MBM7634968.1"/>
    </source>
</evidence>
<proteinExistence type="inferred from homology"/>
<protein>
    <submittedName>
        <fullName evidence="6">Peptide/nickel transport system substrate-binding protein</fullName>
    </submittedName>
</protein>
<dbReference type="InterPro" id="IPR030678">
    <property type="entry name" value="Peptide/Ni-bd"/>
</dbReference>
<evidence type="ECO:0000256" key="1">
    <source>
        <dbReference type="ARBA" id="ARBA00005695"/>
    </source>
</evidence>
<keyword evidence="2" id="KW-0813">Transport</keyword>
<feature type="signal peptide" evidence="4">
    <location>
        <begin position="1"/>
        <end position="19"/>
    </location>
</feature>
<comment type="similarity">
    <text evidence="1">Belongs to the bacterial solute-binding protein 5 family.</text>
</comment>
<dbReference type="PIRSF" id="PIRSF002741">
    <property type="entry name" value="MppA"/>
    <property type="match status" value="1"/>
</dbReference>
<gene>
    <name evidence="6" type="ORF">JOD17_004111</name>
</gene>
<dbReference type="PANTHER" id="PTHR30290:SF9">
    <property type="entry name" value="OLIGOPEPTIDE-BINDING PROTEIN APPA"/>
    <property type="match status" value="1"/>
</dbReference>
<dbReference type="CDD" id="cd08499">
    <property type="entry name" value="PBP2_Ylib_like"/>
    <property type="match status" value="1"/>
</dbReference>
<comment type="caution">
    <text evidence="6">The sequence shown here is derived from an EMBL/GenBank/DDBJ whole genome shotgun (WGS) entry which is preliminary data.</text>
</comment>
<dbReference type="InterPro" id="IPR000914">
    <property type="entry name" value="SBP_5_dom"/>
</dbReference>
<evidence type="ECO:0000256" key="2">
    <source>
        <dbReference type="ARBA" id="ARBA00022448"/>
    </source>
</evidence>
<dbReference type="Gene3D" id="3.10.105.10">
    <property type="entry name" value="Dipeptide-binding Protein, Domain 3"/>
    <property type="match status" value="1"/>
</dbReference>
<feature type="chain" id="PRO_5045797735" evidence="4">
    <location>
        <begin position="20"/>
        <end position="533"/>
    </location>
</feature>
<dbReference type="Pfam" id="PF00496">
    <property type="entry name" value="SBP_bac_5"/>
    <property type="match status" value="1"/>
</dbReference>
<evidence type="ECO:0000256" key="4">
    <source>
        <dbReference type="SAM" id="SignalP"/>
    </source>
</evidence>
<accession>A0ABS2PHQ4</accession>
<sequence length="533" mass="59281">MKKNALLLFSVVSGLTVLAACSGQEEVSEDEQAVSGEEAGSEAGELLLAMPSDAVTLDPHRSNDIPSNIVSTNLYERLIETDENMNFIPGLASSYEQIDETTWEFELQEGVEFHDGEPFNADAVEANIERLLNPEIASPRAFLYDMITEVEKVDDFTVRLHTEYPFGPLLHHLSHDGASMISPKAIEEGFSGERNLDVEPAGTGAFTFDRWDQGNEVVLTRNDNYWREQPDLDSVTFRVIPEQLTRIGMLENNEAHVAASIEPVNTTAVESMPNAELQIQDGLRVDYIGFNTQSEPFDDVRVRQAITHAINTEDIITGLYEGYGMHAKGPVSPLVFGFAEGAEPLDYDVEQAKELLAEAGYEDGFKTTITTNEENPIRNQIAALVQDRLSEIGIDVEIQSLEWATFLDATSEGTYDIQLSGWTTATGDADYGIYSLYHTDNLGSAGNTSFYENEQLDTLIEDARQETDETIRQELYEDITQQLIDEAPHIYTVHEQHLTGVNESIEGLIQHPNGTFIFDDVRVLDAVEEDGSY</sequence>